<comment type="caution">
    <text evidence="1">The sequence shown here is derived from an EMBL/GenBank/DDBJ whole genome shotgun (WGS) entry which is preliminary data.</text>
</comment>
<gene>
    <name evidence="1" type="ORF">SI65_06722</name>
</gene>
<evidence type="ECO:0000313" key="1">
    <source>
        <dbReference type="EMBL" id="ODM17934.1"/>
    </source>
</evidence>
<evidence type="ECO:0000313" key="2">
    <source>
        <dbReference type="Proteomes" id="UP000094569"/>
    </source>
</evidence>
<dbReference type="Proteomes" id="UP000094569">
    <property type="component" value="Unassembled WGS sequence"/>
</dbReference>
<dbReference type="AlphaFoldDB" id="A0A1E3BAI7"/>
<dbReference type="EMBL" id="JXNT01000007">
    <property type="protein sequence ID" value="ODM17934.1"/>
    <property type="molecule type" value="Genomic_DNA"/>
</dbReference>
<organism evidence="1 2">
    <name type="scientific">Aspergillus cristatus</name>
    <name type="common">Chinese Fuzhuan brick tea-fermentation fungus</name>
    <name type="synonym">Eurotium cristatum</name>
    <dbReference type="NCBI Taxonomy" id="573508"/>
    <lineage>
        <taxon>Eukaryota</taxon>
        <taxon>Fungi</taxon>
        <taxon>Dikarya</taxon>
        <taxon>Ascomycota</taxon>
        <taxon>Pezizomycotina</taxon>
        <taxon>Eurotiomycetes</taxon>
        <taxon>Eurotiomycetidae</taxon>
        <taxon>Eurotiales</taxon>
        <taxon>Aspergillaceae</taxon>
        <taxon>Aspergillus</taxon>
        <taxon>Aspergillus subgen. Aspergillus</taxon>
    </lineage>
</organism>
<dbReference type="STRING" id="573508.A0A1E3BAI7"/>
<protein>
    <submittedName>
        <fullName evidence="1">Uncharacterized protein</fullName>
    </submittedName>
</protein>
<reference evidence="1 2" key="1">
    <citation type="journal article" date="2016" name="BMC Genomics">
        <title>Comparative genomic and transcriptomic analyses of the Fuzhuan brick tea-fermentation fungus Aspergillus cristatus.</title>
        <authorList>
            <person name="Ge Y."/>
            <person name="Wang Y."/>
            <person name="Liu Y."/>
            <person name="Tan Y."/>
            <person name="Ren X."/>
            <person name="Zhang X."/>
            <person name="Hyde K.D."/>
            <person name="Liu Y."/>
            <person name="Liu Z."/>
        </authorList>
    </citation>
    <scope>NUCLEOTIDE SEQUENCE [LARGE SCALE GENOMIC DNA]</scope>
    <source>
        <strain evidence="1 2">GZAAS20.1005</strain>
    </source>
</reference>
<keyword evidence="2" id="KW-1185">Reference proteome</keyword>
<dbReference type="VEuPathDB" id="FungiDB:SI65_06722"/>
<name>A0A1E3BAI7_ASPCR</name>
<proteinExistence type="predicted"/>
<sequence length="134" mass="14985">MASRRELNDRWITACREIRALLIERGLETFFVEIADSQIFRPLKTSPIESTQAIVLGCTAVLGSTMDAVDFDHVNMVGCYRRGAGWYAVEDPPTVVVLVAIGLKYGYIPIGKSVSSVRPTNLFPYTNQKYLEKP</sequence>
<accession>A0A1E3BAI7</accession>